<accession>A0ABX2EGS5</accession>
<dbReference type="InterPro" id="IPR016161">
    <property type="entry name" value="Ald_DH/histidinol_DH"/>
</dbReference>
<dbReference type="Pfam" id="PF00171">
    <property type="entry name" value="Aldedh"/>
    <property type="match status" value="1"/>
</dbReference>
<evidence type="ECO:0000256" key="2">
    <source>
        <dbReference type="ARBA" id="ARBA00023002"/>
    </source>
</evidence>
<keyword evidence="2 4" id="KW-0560">Oxidoreductase</keyword>
<dbReference type="PROSITE" id="PS00070">
    <property type="entry name" value="ALDEHYDE_DEHYDR_CYS"/>
    <property type="match status" value="1"/>
</dbReference>
<dbReference type="InterPro" id="IPR029510">
    <property type="entry name" value="Ald_DH_CS_GLU"/>
</dbReference>
<keyword evidence="7" id="KW-1185">Reference proteome</keyword>
<dbReference type="RefSeq" id="WP_173122896.1">
    <property type="nucleotide sequence ID" value="NZ_JABRWJ010000003.1"/>
</dbReference>
<dbReference type="InterPro" id="IPR015590">
    <property type="entry name" value="Aldehyde_DH_dom"/>
</dbReference>
<protein>
    <submittedName>
        <fullName evidence="6">NAD-dependent succinate-semialdehyde dehydrogenase</fullName>
    </submittedName>
</protein>
<dbReference type="PROSITE" id="PS00687">
    <property type="entry name" value="ALDEHYDE_DEHYDR_GLU"/>
    <property type="match status" value="1"/>
</dbReference>
<comment type="caution">
    <text evidence="6">The sequence shown here is derived from an EMBL/GenBank/DDBJ whole genome shotgun (WGS) entry which is preliminary data.</text>
</comment>
<reference evidence="6 7" key="1">
    <citation type="submission" date="2020-05" db="EMBL/GenBank/DDBJ databases">
        <title>Aquincola sp. isolate from soil.</title>
        <authorList>
            <person name="Han J."/>
            <person name="Kim D.-U."/>
        </authorList>
    </citation>
    <scope>NUCLEOTIDE SEQUENCE [LARGE SCALE GENOMIC DNA]</scope>
    <source>
        <strain evidence="6 7">S2</strain>
    </source>
</reference>
<dbReference type="PANTHER" id="PTHR43353">
    <property type="entry name" value="SUCCINATE-SEMIALDEHYDE DEHYDROGENASE, MITOCHONDRIAL"/>
    <property type="match status" value="1"/>
</dbReference>
<evidence type="ECO:0000259" key="5">
    <source>
        <dbReference type="Pfam" id="PF00171"/>
    </source>
</evidence>
<dbReference type="EMBL" id="JABRWJ010000003">
    <property type="protein sequence ID" value="NRF67810.1"/>
    <property type="molecule type" value="Genomic_DNA"/>
</dbReference>
<evidence type="ECO:0000256" key="4">
    <source>
        <dbReference type="RuleBase" id="RU003345"/>
    </source>
</evidence>
<comment type="similarity">
    <text evidence="1 4">Belongs to the aldehyde dehydrogenase family.</text>
</comment>
<organism evidence="6 7">
    <name type="scientific">Pseudaquabacterium terrae</name>
    <dbReference type="NCBI Taxonomy" id="2732868"/>
    <lineage>
        <taxon>Bacteria</taxon>
        <taxon>Pseudomonadati</taxon>
        <taxon>Pseudomonadota</taxon>
        <taxon>Betaproteobacteria</taxon>
        <taxon>Burkholderiales</taxon>
        <taxon>Sphaerotilaceae</taxon>
        <taxon>Pseudaquabacterium</taxon>
    </lineage>
</organism>
<sequence length="487" mass="51832">MRHTLKRPDLLRWQAFVGGHWKDARSGAIAGVTDPASGEMVAQVPLLSAAEADEAIAAADTAFRTWRHTSAKERSTILRRLAALMHEHKDDLAVIMTTEQGKPLAEAAGEIVYAASFIEWFAEEARRMYGEVVPSPQAANRIVVVKEPVGVCAAITPWNFPTAMLARKVGPALAAGCTMVVKPALQTPLSALAFAALAEEAGVPPGVLSVLTGRAAEIGGAMTRSTVVRKLSFTGSTEVGRMLMRDCADTIKKLSLELGGNAPFIVFEDADLDAAVEGALASKFRNAGQTCVCTNRLYVQRRVYDDFAARFVERVKGLKVGNGMDAGTTQGPLIDEAAVRKVEEHVEDAVGKGGQVLTGGKRHALGGRFFEPTVLANAGASMKVAREETFGPLAPLFAFDTEAEAIAMANDTEFGLAAYFYTRDIGRAWRVGEALEYGMVGINTGLISTTEAPFGGIKQSGLGREGGSTGLDEYTELKYLCMSGVGR</sequence>
<name>A0ABX2EGS5_9BURK</name>
<evidence type="ECO:0000313" key="7">
    <source>
        <dbReference type="Proteomes" id="UP000737171"/>
    </source>
</evidence>
<dbReference type="CDD" id="cd07103">
    <property type="entry name" value="ALDH_F5_SSADH_GabD"/>
    <property type="match status" value="1"/>
</dbReference>
<feature type="active site" evidence="3">
    <location>
        <position position="257"/>
    </location>
</feature>
<dbReference type="InterPro" id="IPR050740">
    <property type="entry name" value="Aldehyde_DH_Superfamily"/>
</dbReference>
<dbReference type="InterPro" id="IPR016160">
    <property type="entry name" value="Ald_DH_CS_CYS"/>
</dbReference>
<evidence type="ECO:0000256" key="1">
    <source>
        <dbReference type="ARBA" id="ARBA00009986"/>
    </source>
</evidence>
<dbReference type="InterPro" id="IPR010102">
    <property type="entry name" value="Succ_semiAld_DH"/>
</dbReference>
<dbReference type="Proteomes" id="UP000737171">
    <property type="component" value="Unassembled WGS sequence"/>
</dbReference>
<gene>
    <name evidence="6" type="ORF">HLB44_12525</name>
</gene>
<dbReference type="Gene3D" id="3.40.605.10">
    <property type="entry name" value="Aldehyde Dehydrogenase, Chain A, domain 1"/>
    <property type="match status" value="1"/>
</dbReference>
<dbReference type="NCBIfam" id="TIGR01780">
    <property type="entry name" value="SSADH"/>
    <property type="match status" value="1"/>
</dbReference>
<dbReference type="PANTHER" id="PTHR43353:SF5">
    <property type="entry name" value="SUCCINATE-SEMIALDEHYDE DEHYDROGENASE, MITOCHONDRIAL"/>
    <property type="match status" value="1"/>
</dbReference>
<feature type="domain" description="Aldehyde dehydrogenase" evidence="5">
    <location>
        <begin position="21"/>
        <end position="479"/>
    </location>
</feature>
<dbReference type="SUPFAM" id="SSF53720">
    <property type="entry name" value="ALDH-like"/>
    <property type="match status" value="1"/>
</dbReference>
<evidence type="ECO:0000256" key="3">
    <source>
        <dbReference type="PROSITE-ProRule" id="PRU10007"/>
    </source>
</evidence>
<dbReference type="Gene3D" id="3.40.309.10">
    <property type="entry name" value="Aldehyde Dehydrogenase, Chain A, domain 2"/>
    <property type="match status" value="1"/>
</dbReference>
<proteinExistence type="inferred from homology"/>
<dbReference type="InterPro" id="IPR016162">
    <property type="entry name" value="Ald_DH_N"/>
</dbReference>
<dbReference type="InterPro" id="IPR016163">
    <property type="entry name" value="Ald_DH_C"/>
</dbReference>
<evidence type="ECO:0000313" key="6">
    <source>
        <dbReference type="EMBL" id="NRF67810.1"/>
    </source>
</evidence>